<evidence type="ECO:0000259" key="5">
    <source>
        <dbReference type="PROSITE" id="PS50111"/>
    </source>
</evidence>
<reference evidence="6 7" key="1">
    <citation type="journal article" date="2012" name="Science">
        <title>Ecological populations of bacteria act as socially cohesive units of antibiotic production and resistance.</title>
        <authorList>
            <person name="Cordero O.X."/>
            <person name="Wildschutte H."/>
            <person name="Kirkup B."/>
            <person name="Proehl S."/>
            <person name="Ngo L."/>
            <person name="Hussain F."/>
            <person name="Le Roux F."/>
            <person name="Mincer T."/>
            <person name="Polz M.F."/>
        </authorList>
    </citation>
    <scope>NUCLEOTIDE SEQUENCE [LARGE SCALE GENOMIC DNA]</scope>
    <source>
        <strain evidence="6 7">FF-454</strain>
    </source>
</reference>
<dbReference type="InterPro" id="IPR051310">
    <property type="entry name" value="MCP_chemotaxis"/>
</dbReference>
<name>A0A1E5CAU2_9GAMM</name>
<keyword evidence="3" id="KW-0807">Transducer</keyword>
<evidence type="ECO:0000256" key="4">
    <source>
        <dbReference type="SAM" id="Phobius"/>
    </source>
</evidence>
<evidence type="ECO:0000256" key="3">
    <source>
        <dbReference type="PROSITE-ProRule" id="PRU00284"/>
    </source>
</evidence>
<dbReference type="PANTHER" id="PTHR43531:SF11">
    <property type="entry name" value="METHYL-ACCEPTING CHEMOTAXIS PROTEIN 3"/>
    <property type="match status" value="1"/>
</dbReference>
<sequence length="461" mass="50624">MTMWFKIFSGLSLRYRILLPLIGSITIFLIIAALFFHQMTSNELSKIQKGKVEALASFLKQSSRSYILNYDLSALEDFVRVGMQDDDIDHIEFVDVSGIPYTETKQKTVNHAVKNYSGQIMAEDGTPLGILNITYNEKNSTAALQENLQVILICFFTIIALLCVIIYIVALRLSKPLIAITQDLTLVSDDALDNSRLVLKGAESLADGVEKQRAALDSNVSAISEITEMVKQTNQNVLGCLDVSKGTLALSNEGSKNMGKLAHSVVLIENSNKHLQEINDIIQKISDYTKVIHDIVFQTKLLSLNASIEAERAGEHGRGFAVVAQEVGQLALTSGQASQDIDKLLKDSMVTVGEIVKETELRVKESKALSEQTQVSFSGISDQIQGLSKEIDSFSEAFNQQMKGIVQVNSAMESMAGIVNNNHHIANETSQVSMSYKDQSLKLKQVTDIMKGLIEGKKAAS</sequence>
<keyword evidence="4" id="KW-0812">Transmembrane</keyword>
<dbReference type="Pfam" id="PF00015">
    <property type="entry name" value="MCPsignal"/>
    <property type="match status" value="1"/>
</dbReference>
<dbReference type="Gene3D" id="1.10.287.950">
    <property type="entry name" value="Methyl-accepting chemotaxis protein"/>
    <property type="match status" value="1"/>
</dbReference>
<keyword evidence="4" id="KW-1133">Transmembrane helix</keyword>
<dbReference type="InterPro" id="IPR004089">
    <property type="entry name" value="MCPsignal_dom"/>
</dbReference>
<dbReference type="AlphaFoldDB" id="A0A1E5CAU2"/>
<keyword evidence="1" id="KW-0145">Chemotaxis</keyword>
<dbReference type="GO" id="GO:0005886">
    <property type="term" value="C:plasma membrane"/>
    <property type="evidence" value="ECO:0007669"/>
    <property type="project" value="TreeGrafter"/>
</dbReference>
<keyword evidence="7" id="KW-1185">Reference proteome</keyword>
<dbReference type="EMBL" id="AJWN02000035">
    <property type="protein sequence ID" value="OEE62628.1"/>
    <property type="molecule type" value="Genomic_DNA"/>
</dbReference>
<comment type="caution">
    <text evidence="6">The sequence shown here is derived from an EMBL/GenBank/DDBJ whole genome shotgun (WGS) entry which is preliminary data.</text>
</comment>
<keyword evidence="4" id="KW-0472">Membrane</keyword>
<accession>A0A1E5CAU2</accession>
<comment type="similarity">
    <text evidence="2">Belongs to the methyl-accepting chemotaxis (MCP) protein family.</text>
</comment>
<feature type="transmembrane region" description="Helical" evidence="4">
    <location>
        <begin position="15"/>
        <end position="36"/>
    </location>
</feature>
<organism evidence="6 7">
    <name type="scientific">Enterovibrio norvegicus FF-454</name>
    <dbReference type="NCBI Taxonomy" id="1185651"/>
    <lineage>
        <taxon>Bacteria</taxon>
        <taxon>Pseudomonadati</taxon>
        <taxon>Pseudomonadota</taxon>
        <taxon>Gammaproteobacteria</taxon>
        <taxon>Vibrionales</taxon>
        <taxon>Vibrionaceae</taxon>
        <taxon>Enterovibrio</taxon>
    </lineage>
</organism>
<dbReference type="GO" id="GO:0004888">
    <property type="term" value="F:transmembrane signaling receptor activity"/>
    <property type="evidence" value="ECO:0007669"/>
    <property type="project" value="TreeGrafter"/>
</dbReference>
<dbReference type="PROSITE" id="PS50111">
    <property type="entry name" value="CHEMOTAXIS_TRANSDUC_2"/>
    <property type="match status" value="1"/>
</dbReference>
<proteinExistence type="inferred from homology"/>
<evidence type="ECO:0000313" key="7">
    <source>
        <dbReference type="Proteomes" id="UP000095039"/>
    </source>
</evidence>
<evidence type="ECO:0000256" key="1">
    <source>
        <dbReference type="ARBA" id="ARBA00022500"/>
    </source>
</evidence>
<dbReference type="GO" id="GO:0007165">
    <property type="term" value="P:signal transduction"/>
    <property type="evidence" value="ECO:0007669"/>
    <property type="project" value="UniProtKB-KW"/>
</dbReference>
<feature type="transmembrane region" description="Helical" evidence="4">
    <location>
        <begin position="148"/>
        <end position="170"/>
    </location>
</feature>
<dbReference type="RefSeq" id="WP_016961601.1">
    <property type="nucleotide sequence ID" value="NZ_AJWN02000035.1"/>
</dbReference>
<evidence type="ECO:0000313" key="6">
    <source>
        <dbReference type="EMBL" id="OEE62628.1"/>
    </source>
</evidence>
<dbReference type="GO" id="GO:0006935">
    <property type="term" value="P:chemotaxis"/>
    <property type="evidence" value="ECO:0007669"/>
    <property type="project" value="UniProtKB-KW"/>
</dbReference>
<protein>
    <recommendedName>
        <fullName evidence="5">Methyl-accepting transducer domain-containing protein</fullName>
    </recommendedName>
</protein>
<dbReference type="Proteomes" id="UP000095039">
    <property type="component" value="Unassembled WGS sequence"/>
</dbReference>
<dbReference type="SMART" id="SM00283">
    <property type="entry name" value="MA"/>
    <property type="match status" value="1"/>
</dbReference>
<dbReference type="PANTHER" id="PTHR43531">
    <property type="entry name" value="PROTEIN ICFG"/>
    <property type="match status" value="1"/>
</dbReference>
<evidence type="ECO:0000256" key="2">
    <source>
        <dbReference type="ARBA" id="ARBA00029447"/>
    </source>
</evidence>
<gene>
    <name evidence="6" type="ORF">A1OK_07430</name>
</gene>
<dbReference type="SUPFAM" id="SSF58104">
    <property type="entry name" value="Methyl-accepting chemotaxis protein (MCP) signaling domain"/>
    <property type="match status" value="1"/>
</dbReference>
<feature type="domain" description="Methyl-accepting transducer" evidence="5">
    <location>
        <begin position="187"/>
        <end position="416"/>
    </location>
</feature>